<organism evidence="2 3">
    <name type="scientific">Curtobacterium pusillum</name>
    <dbReference type="NCBI Taxonomy" id="69373"/>
    <lineage>
        <taxon>Bacteria</taxon>
        <taxon>Bacillati</taxon>
        <taxon>Actinomycetota</taxon>
        <taxon>Actinomycetes</taxon>
        <taxon>Micrococcales</taxon>
        <taxon>Microbacteriaceae</taxon>
        <taxon>Curtobacterium</taxon>
    </lineage>
</organism>
<evidence type="ECO:0008006" key="4">
    <source>
        <dbReference type="Google" id="ProtNLM"/>
    </source>
</evidence>
<protein>
    <recommendedName>
        <fullName evidence="4">Secreted protein</fullName>
    </recommendedName>
</protein>
<dbReference type="AlphaFoldDB" id="A0AAW3T7W3"/>
<reference evidence="2 3" key="1">
    <citation type="submission" date="2020-07" db="EMBL/GenBank/DDBJ databases">
        <title>Above-ground endophytic microbial communities from plants in different locations in the United States.</title>
        <authorList>
            <person name="Frank C."/>
        </authorList>
    </citation>
    <scope>NUCLEOTIDE SEQUENCE [LARGE SCALE GENOMIC DNA]</scope>
    <source>
        <strain evidence="2 3">WPL5_2</strain>
    </source>
</reference>
<evidence type="ECO:0000313" key="2">
    <source>
        <dbReference type="EMBL" id="MBA8990805.1"/>
    </source>
</evidence>
<feature type="region of interest" description="Disordered" evidence="1">
    <location>
        <begin position="47"/>
        <end position="69"/>
    </location>
</feature>
<name>A0AAW3T7W3_9MICO</name>
<dbReference type="Proteomes" id="UP000590225">
    <property type="component" value="Unassembled WGS sequence"/>
</dbReference>
<comment type="caution">
    <text evidence="2">The sequence shown here is derived from an EMBL/GenBank/DDBJ whole genome shotgun (WGS) entry which is preliminary data.</text>
</comment>
<evidence type="ECO:0000313" key="3">
    <source>
        <dbReference type="Proteomes" id="UP000590225"/>
    </source>
</evidence>
<evidence type="ECO:0000256" key="1">
    <source>
        <dbReference type="SAM" id="MobiDB-lite"/>
    </source>
</evidence>
<accession>A0AAW3T7W3</accession>
<dbReference type="EMBL" id="JACGXP010000003">
    <property type="protein sequence ID" value="MBA8990805.1"/>
    <property type="molecule type" value="Genomic_DNA"/>
</dbReference>
<gene>
    <name evidence="2" type="ORF">FHW23_002070</name>
</gene>
<proteinExistence type="predicted"/>
<sequence>MEGVPGMSGGVLVCFSAYFSWFKQPTLPAVHGVWTCNVDPWSVADRQRGDENCQRTESVSVSVHESVSP</sequence>
<feature type="compositionally biased region" description="Low complexity" evidence="1">
    <location>
        <begin position="57"/>
        <end position="69"/>
    </location>
</feature>